<dbReference type="PANTHER" id="PTHR22916">
    <property type="entry name" value="GLYCOSYLTRANSFERASE"/>
    <property type="match status" value="1"/>
</dbReference>
<dbReference type="AlphaFoldDB" id="A6VNZ8"/>
<evidence type="ECO:0000313" key="2">
    <source>
        <dbReference type="EMBL" id="ABR74695.1"/>
    </source>
</evidence>
<dbReference type="SUPFAM" id="SSF53448">
    <property type="entry name" value="Nucleotide-diphospho-sugar transferases"/>
    <property type="match status" value="1"/>
</dbReference>
<gene>
    <name evidence="2" type="ordered locus">Asuc_1335</name>
</gene>
<organism evidence="2 3">
    <name type="scientific">Actinobacillus succinogenes (strain ATCC 55618 / DSM 22257 / CCUG 43843 / 130Z)</name>
    <dbReference type="NCBI Taxonomy" id="339671"/>
    <lineage>
        <taxon>Bacteria</taxon>
        <taxon>Pseudomonadati</taxon>
        <taxon>Pseudomonadota</taxon>
        <taxon>Gammaproteobacteria</taxon>
        <taxon>Pasteurellales</taxon>
        <taxon>Pasteurellaceae</taxon>
        <taxon>Actinobacillus</taxon>
    </lineage>
</organism>
<dbReference type="InterPro" id="IPR029044">
    <property type="entry name" value="Nucleotide-diphossugar_trans"/>
</dbReference>
<dbReference type="RefSeq" id="WP_012073072.1">
    <property type="nucleotide sequence ID" value="NC_009655.1"/>
</dbReference>
<dbReference type="KEGG" id="asu:Asuc_1335"/>
<evidence type="ECO:0000259" key="1">
    <source>
        <dbReference type="Pfam" id="PF00535"/>
    </source>
</evidence>
<dbReference type="GO" id="GO:0016758">
    <property type="term" value="F:hexosyltransferase activity"/>
    <property type="evidence" value="ECO:0007669"/>
    <property type="project" value="UniProtKB-ARBA"/>
</dbReference>
<feature type="domain" description="Glycosyltransferase 2-like" evidence="1">
    <location>
        <begin position="3"/>
        <end position="139"/>
    </location>
</feature>
<evidence type="ECO:0000313" key="3">
    <source>
        <dbReference type="Proteomes" id="UP000001114"/>
    </source>
</evidence>
<dbReference type="STRING" id="339671.Asuc_1335"/>
<protein>
    <submittedName>
        <fullName evidence="2">Glycosyl transferase family 2</fullName>
    </submittedName>
</protein>
<dbReference type="EMBL" id="CP000746">
    <property type="protein sequence ID" value="ABR74695.1"/>
    <property type="molecule type" value="Genomic_DNA"/>
</dbReference>
<sequence length="293" mass="33140">MFSIIVPSYNRNSEVNALLASLENQTVKNFEVIVVDDCSPNAIKIDRTFTFPVKLVRNECNAGPAKSRNVGAEHAQHDWLLFLDDDDRFDDRKCEILAERIAENPMANFVYHPAKCEMVNEGFSYVTKPFPPHALTLENMLLANKIGGMPMMGIKKTLFFQLGGLSTNLKSLEDYDFVLKLVSCADLNALYVDEPLSLCAFHTKRSSVSTNTENTENAIEAIRRQYVKTPQQSHNFKLNSLYMLAYPNAMNLSRKAAGYYFAMFKLSYSLKHLIIAAVTFISPKLAINLKRFV</sequence>
<reference evidence="3" key="1">
    <citation type="journal article" date="2010" name="BMC Genomics">
        <title>A genomic perspective on the potential of Actinobacillus succinogenes for industrial succinate production.</title>
        <authorList>
            <person name="McKinlay J.B."/>
            <person name="Laivenieks M."/>
            <person name="Schindler B.D."/>
            <person name="McKinlay A.A."/>
            <person name="Siddaramappa S."/>
            <person name="Challacombe J.F."/>
            <person name="Lowry S.R."/>
            <person name="Clum A."/>
            <person name="Lapidus A.L."/>
            <person name="Burkhart K.B."/>
            <person name="Harkins V."/>
            <person name="Vieille C."/>
        </authorList>
    </citation>
    <scope>NUCLEOTIDE SEQUENCE [LARGE SCALE GENOMIC DNA]</scope>
    <source>
        <strain evidence="3">ATCC 55618 / DSM 22257 / CCUG 43843 / 130Z</strain>
    </source>
</reference>
<dbReference type="InterPro" id="IPR001173">
    <property type="entry name" value="Glyco_trans_2-like"/>
</dbReference>
<dbReference type="HOGENOM" id="CLU_025996_0_5_6"/>
<dbReference type="Gene3D" id="3.90.550.10">
    <property type="entry name" value="Spore Coat Polysaccharide Biosynthesis Protein SpsA, Chain A"/>
    <property type="match status" value="1"/>
</dbReference>
<accession>A6VNZ8</accession>
<keyword evidence="2" id="KW-0808">Transferase</keyword>
<keyword evidence="3" id="KW-1185">Reference proteome</keyword>
<dbReference type="CDD" id="cd00761">
    <property type="entry name" value="Glyco_tranf_GTA_type"/>
    <property type="match status" value="1"/>
</dbReference>
<name>A6VNZ8_ACTSZ</name>
<dbReference type="OrthoDB" id="9801954at2"/>
<dbReference type="PANTHER" id="PTHR22916:SF3">
    <property type="entry name" value="UDP-GLCNAC:BETAGAL BETA-1,3-N-ACETYLGLUCOSAMINYLTRANSFERASE-LIKE PROTEIN 1"/>
    <property type="match status" value="1"/>
</dbReference>
<dbReference type="CAZy" id="GT2">
    <property type="family name" value="Glycosyltransferase Family 2"/>
</dbReference>
<dbReference type="Proteomes" id="UP000001114">
    <property type="component" value="Chromosome"/>
</dbReference>
<dbReference type="Pfam" id="PF00535">
    <property type="entry name" value="Glycos_transf_2"/>
    <property type="match status" value="1"/>
</dbReference>
<proteinExistence type="predicted"/>
<dbReference type="eggNOG" id="COG1216">
    <property type="taxonomic scope" value="Bacteria"/>
</dbReference>